<dbReference type="AlphaFoldDB" id="A0AA42C7K3"/>
<dbReference type="PANTHER" id="PTHR43407:SF1">
    <property type="entry name" value="LENGSIN"/>
    <property type="match status" value="1"/>
</dbReference>
<dbReference type="PANTHER" id="PTHR43407">
    <property type="entry name" value="GLUTAMINE SYNTHETASE"/>
    <property type="match status" value="1"/>
</dbReference>
<dbReference type="Gene3D" id="3.10.20.70">
    <property type="entry name" value="Glutamine synthetase, N-terminal domain"/>
    <property type="match status" value="1"/>
</dbReference>
<comment type="similarity">
    <text evidence="1 2 3">Belongs to the glutamine synthetase family.</text>
</comment>
<sequence>MQMHPNQLVQYLQKPASSFTREDIIRYMEEREIEMLNFRYMAEDGKLKTINFMVNDRAEMEMLLRSGERVDGSTIFSHLPPNQSDLYLVPRYRTAFLNPFSKIPAVDILCSFYGADGEPLESSPEYILRKALAQFRKTTGMQVKMMAELEYYVISDKYQEGESEGEGYHRAEPFNINEQLRVEALKLIARCGGRIRFGHAEAGRFSKSGQIYDQHELEFSPVDPEDASDQLVVAKWILRMLAHKYQVKVTFIPKISINQPGNGMHFHFLTEQNGRNTLVEKGELTPISLKMISGILDLAPALTAFANTSPVSYLRLMPGQKAPQHVCWGQHNRSALVRVPLGWNNGRTLATHANQQPDEKPVDYSSRQTIEYRGTDGSANPYLFSAALIVAMLHGFTDNEAIKKADAYFTDENWFDADASRHSKQFAKLPASCVGSADALEQHRLAFEADQIFPKAIIDRTIQKLRSFNDKDWSTNFKTYGENQEFKELVEKYLNYM</sequence>
<proteinExistence type="inferred from homology"/>
<feature type="domain" description="GS catalytic" evidence="4">
    <location>
        <begin position="124"/>
        <end position="497"/>
    </location>
</feature>
<dbReference type="PROSITE" id="PS51987">
    <property type="entry name" value="GS_CATALYTIC"/>
    <property type="match status" value="1"/>
</dbReference>
<evidence type="ECO:0000259" key="4">
    <source>
        <dbReference type="PROSITE" id="PS51987"/>
    </source>
</evidence>
<protein>
    <submittedName>
        <fullName evidence="5">Glutamine synthetase family protein</fullName>
    </submittedName>
</protein>
<name>A0AA42C7K3_9BACT</name>
<dbReference type="GO" id="GO:0005737">
    <property type="term" value="C:cytoplasm"/>
    <property type="evidence" value="ECO:0007669"/>
    <property type="project" value="TreeGrafter"/>
</dbReference>
<dbReference type="EMBL" id="JAPAAF010000019">
    <property type="protein sequence ID" value="MCW0483649.1"/>
    <property type="molecule type" value="Genomic_DNA"/>
</dbReference>
<dbReference type="GO" id="GO:0019740">
    <property type="term" value="P:nitrogen utilization"/>
    <property type="evidence" value="ECO:0007669"/>
    <property type="project" value="TreeGrafter"/>
</dbReference>
<dbReference type="InterPro" id="IPR036651">
    <property type="entry name" value="Gln_synt_N_sf"/>
</dbReference>
<evidence type="ECO:0000256" key="3">
    <source>
        <dbReference type="RuleBase" id="RU000384"/>
    </source>
</evidence>
<evidence type="ECO:0000313" key="6">
    <source>
        <dbReference type="Proteomes" id="UP001163821"/>
    </source>
</evidence>
<dbReference type="Pfam" id="PF03951">
    <property type="entry name" value="Gln-synt_N"/>
    <property type="match status" value="1"/>
</dbReference>
<evidence type="ECO:0000256" key="2">
    <source>
        <dbReference type="PROSITE-ProRule" id="PRU01331"/>
    </source>
</evidence>
<dbReference type="Proteomes" id="UP001163821">
    <property type="component" value="Unassembled WGS sequence"/>
</dbReference>
<dbReference type="GO" id="GO:0016020">
    <property type="term" value="C:membrane"/>
    <property type="evidence" value="ECO:0007669"/>
    <property type="project" value="TreeGrafter"/>
</dbReference>
<reference evidence="5" key="1">
    <citation type="submission" date="2022-10" db="EMBL/GenBank/DDBJ databases">
        <title>Gaoshiqiia sediminis gen. nov., sp. nov., isolated from coastal sediment.</title>
        <authorList>
            <person name="Yu W.X."/>
            <person name="Mu D.S."/>
            <person name="Du J.Z."/>
            <person name="Liang Y.Q."/>
        </authorList>
    </citation>
    <scope>NUCLEOTIDE SEQUENCE</scope>
    <source>
        <strain evidence="5">A06</strain>
    </source>
</reference>
<keyword evidence="6" id="KW-1185">Reference proteome</keyword>
<gene>
    <name evidence="5" type="ORF">N2K84_12975</name>
</gene>
<dbReference type="GO" id="GO:0004356">
    <property type="term" value="F:glutamine synthetase activity"/>
    <property type="evidence" value="ECO:0007669"/>
    <property type="project" value="InterPro"/>
</dbReference>
<organism evidence="5 6">
    <name type="scientific">Gaoshiqia sediminis</name>
    <dbReference type="NCBI Taxonomy" id="2986998"/>
    <lineage>
        <taxon>Bacteria</taxon>
        <taxon>Pseudomonadati</taxon>
        <taxon>Bacteroidota</taxon>
        <taxon>Bacteroidia</taxon>
        <taxon>Marinilabiliales</taxon>
        <taxon>Prolixibacteraceae</taxon>
        <taxon>Gaoshiqia</taxon>
    </lineage>
</organism>
<dbReference type="RefSeq" id="WP_282592250.1">
    <property type="nucleotide sequence ID" value="NZ_JAPAAF010000019.1"/>
</dbReference>
<dbReference type="Gene3D" id="3.30.590.10">
    <property type="entry name" value="Glutamine synthetase/guanido kinase, catalytic domain"/>
    <property type="match status" value="1"/>
</dbReference>
<accession>A0AA42C7K3</accession>
<evidence type="ECO:0000313" key="5">
    <source>
        <dbReference type="EMBL" id="MCW0483649.1"/>
    </source>
</evidence>
<dbReference type="InterPro" id="IPR008146">
    <property type="entry name" value="Gln_synth_cat_dom"/>
</dbReference>
<evidence type="ECO:0000256" key="1">
    <source>
        <dbReference type="ARBA" id="ARBA00009897"/>
    </source>
</evidence>
<dbReference type="SUPFAM" id="SSF54368">
    <property type="entry name" value="Glutamine synthetase, N-terminal domain"/>
    <property type="match status" value="1"/>
</dbReference>
<dbReference type="InterPro" id="IPR008147">
    <property type="entry name" value="Gln_synt_N"/>
</dbReference>
<dbReference type="SMART" id="SM01230">
    <property type="entry name" value="Gln-synt_C"/>
    <property type="match status" value="1"/>
</dbReference>
<dbReference type="GO" id="GO:0006542">
    <property type="term" value="P:glutamine biosynthetic process"/>
    <property type="evidence" value="ECO:0007669"/>
    <property type="project" value="InterPro"/>
</dbReference>
<comment type="caution">
    <text evidence="5">The sequence shown here is derived from an EMBL/GenBank/DDBJ whole genome shotgun (WGS) entry which is preliminary data.</text>
</comment>
<dbReference type="SUPFAM" id="SSF55931">
    <property type="entry name" value="Glutamine synthetase/guanido kinase"/>
    <property type="match status" value="1"/>
</dbReference>
<dbReference type="InterPro" id="IPR014746">
    <property type="entry name" value="Gln_synth/guanido_kin_cat_dom"/>
</dbReference>
<dbReference type="Pfam" id="PF00120">
    <property type="entry name" value="Gln-synt_C"/>
    <property type="match status" value="1"/>
</dbReference>